<accession>A0A2M7H4D9</accession>
<keyword evidence="2" id="KW-0285">Flavoprotein</keyword>
<dbReference type="EC" id="2.7.1.26" evidence="1"/>
<feature type="domain" description="Riboflavin kinase" evidence="8">
    <location>
        <begin position="3"/>
        <end position="123"/>
    </location>
</feature>
<dbReference type="Gene3D" id="2.40.30.30">
    <property type="entry name" value="Riboflavin kinase-like"/>
    <property type="match status" value="1"/>
</dbReference>
<evidence type="ECO:0000259" key="8">
    <source>
        <dbReference type="SMART" id="SM00904"/>
    </source>
</evidence>
<dbReference type="SUPFAM" id="SSF82114">
    <property type="entry name" value="Riboflavin kinase-like"/>
    <property type="match status" value="1"/>
</dbReference>
<evidence type="ECO:0000313" key="9">
    <source>
        <dbReference type="EMBL" id="PIW37094.1"/>
    </source>
</evidence>
<comment type="catalytic activity">
    <reaction evidence="7">
        <text>riboflavin + ATP = FMN + ADP + H(+)</text>
        <dbReference type="Rhea" id="RHEA:14357"/>
        <dbReference type="ChEBI" id="CHEBI:15378"/>
        <dbReference type="ChEBI" id="CHEBI:30616"/>
        <dbReference type="ChEBI" id="CHEBI:57986"/>
        <dbReference type="ChEBI" id="CHEBI:58210"/>
        <dbReference type="ChEBI" id="CHEBI:456216"/>
        <dbReference type="EC" id="2.7.1.26"/>
    </reaction>
</comment>
<dbReference type="GO" id="GO:0009231">
    <property type="term" value="P:riboflavin biosynthetic process"/>
    <property type="evidence" value="ECO:0007669"/>
    <property type="project" value="InterPro"/>
</dbReference>
<name>A0A2M7H4D9_9BACT</name>
<comment type="caution">
    <text evidence="9">The sequence shown here is derived from an EMBL/GenBank/DDBJ whole genome shotgun (WGS) entry which is preliminary data.</text>
</comment>
<dbReference type="InterPro" id="IPR023468">
    <property type="entry name" value="Riboflavin_kinase"/>
</dbReference>
<dbReference type="SMART" id="SM00904">
    <property type="entry name" value="Flavokinase"/>
    <property type="match status" value="1"/>
</dbReference>
<sequence>MQRLPVVLRGKVRRGQQLGRKLGYPTANIRLHQKDIDEGVYISETRVEQSWLPSITFVGAAKTFALKQPLVETHILDKKMNLYDKWISVRLIKYLRGNRKFKTPVDLTAAMKTDEQKARKFHRM</sequence>
<dbReference type="Proteomes" id="UP000230292">
    <property type="component" value="Unassembled WGS sequence"/>
</dbReference>
<dbReference type="GO" id="GO:0008531">
    <property type="term" value="F:riboflavin kinase activity"/>
    <property type="evidence" value="ECO:0007669"/>
    <property type="project" value="UniProtKB-EC"/>
</dbReference>
<keyword evidence="3" id="KW-0288">FMN</keyword>
<protein>
    <recommendedName>
        <fullName evidence="1">riboflavin kinase</fullName>
        <ecNumber evidence="1">2.7.1.26</ecNumber>
    </recommendedName>
</protein>
<dbReference type="Pfam" id="PF01687">
    <property type="entry name" value="Flavokinase"/>
    <property type="match status" value="1"/>
</dbReference>
<evidence type="ECO:0000256" key="4">
    <source>
        <dbReference type="ARBA" id="ARBA00022679"/>
    </source>
</evidence>
<evidence type="ECO:0000256" key="1">
    <source>
        <dbReference type="ARBA" id="ARBA00012105"/>
    </source>
</evidence>
<organism evidence="9 10">
    <name type="scientific">Candidatus Kerfeldbacteria bacterium CG15_BIG_FIL_POST_REV_8_21_14_020_45_12</name>
    <dbReference type="NCBI Taxonomy" id="2014247"/>
    <lineage>
        <taxon>Bacteria</taxon>
        <taxon>Candidatus Kerfeldiibacteriota</taxon>
    </lineage>
</organism>
<evidence type="ECO:0000256" key="7">
    <source>
        <dbReference type="ARBA" id="ARBA00047880"/>
    </source>
</evidence>
<dbReference type="PANTHER" id="PTHR22749:SF6">
    <property type="entry name" value="RIBOFLAVIN KINASE"/>
    <property type="match status" value="1"/>
</dbReference>
<keyword evidence="4" id="KW-0808">Transferase</keyword>
<dbReference type="PANTHER" id="PTHR22749">
    <property type="entry name" value="RIBOFLAVIN KINASE/FMN ADENYLYLTRANSFERASE"/>
    <property type="match status" value="1"/>
</dbReference>
<evidence type="ECO:0000256" key="5">
    <source>
        <dbReference type="ARBA" id="ARBA00022741"/>
    </source>
</evidence>
<dbReference type="GO" id="GO:0009398">
    <property type="term" value="P:FMN biosynthetic process"/>
    <property type="evidence" value="ECO:0007669"/>
    <property type="project" value="TreeGrafter"/>
</dbReference>
<proteinExistence type="predicted"/>
<evidence type="ECO:0000256" key="2">
    <source>
        <dbReference type="ARBA" id="ARBA00022630"/>
    </source>
</evidence>
<evidence type="ECO:0000256" key="6">
    <source>
        <dbReference type="ARBA" id="ARBA00022840"/>
    </source>
</evidence>
<dbReference type="AlphaFoldDB" id="A0A2M7H4D9"/>
<keyword evidence="5" id="KW-0547">Nucleotide-binding</keyword>
<keyword evidence="6" id="KW-0067">ATP-binding</keyword>
<reference evidence="9 10" key="1">
    <citation type="submission" date="2017-09" db="EMBL/GenBank/DDBJ databases">
        <title>Depth-based differentiation of microbial function through sediment-hosted aquifers and enrichment of novel symbionts in the deep terrestrial subsurface.</title>
        <authorList>
            <person name="Probst A.J."/>
            <person name="Ladd B."/>
            <person name="Jarett J.K."/>
            <person name="Geller-Mcgrath D.E."/>
            <person name="Sieber C.M."/>
            <person name="Emerson J.B."/>
            <person name="Anantharaman K."/>
            <person name="Thomas B.C."/>
            <person name="Malmstrom R."/>
            <person name="Stieglmeier M."/>
            <person name="Klingl A."/>
            <person name="Woyke T."/>
            <person name="Ryan C.M."/>
            <person name="Banfield J.F."/>
        </authorList>
    </citation>
    <scope>NUCLEOTIDE SEQUENCE [LARGE SCALE GENOMIC DNA]</scope>
    <source>
        <strain evidence="9">CG15_BIG_FIL_POST_REV_8_21_14_020_45_12</strain>
    </source>
</reference>
<gene>
    <name evidence="9" type="ORF">COW24_01935</name>
</gene>
<dbReference type="InterPro" id="IPR015865">
    <property type="entry name" value="Riboflavin_kinase_bac/euk"/>
</dbReference>
<evidence type="ECO:0000313" key="10">
    <source>
        <dbReference type="Proteomes" id="UP000230292"/>
    </source>
</evidence>
<evidence type="ECO:0000256" key="3">
    <source>
        <dbReference type="ARBA" id="ARBA00022643"/>
    </source>
</evidence>
<dbReference type="InterPro" id="IPR023465">
    <property type="entry name" value="Riboflavin_kinase_dom_sf"/>
</dbReference>
<dbReference type="GO" id="GO:0005524">
    <property type="term" value="F:ATP binding"/>
    <property type="evidence" value="ECO:0007669"/>
    <property type="project" value="UniProtKB-KW"/>
</dbReference>
<dbReference type="EMBL" id="PFGC01000023">
    <property type="protein sequence ID" value="PIW37094.1"/>
    <property type="molecule type" value="Genomic_DNA"/>
</dbReference>